<dbReference type="AlphaFoldDB" id="A0A183M7X2"/>
<organism evidence="1 2">
    <name type="scientific">Schistosoma margrebowiei</name>
    <dbReference type="NCBI Taxonomy" id="48269"/>
    <lineage>
        <taxon>Eukaryota</taxon>
        <taxon>Metazoa</taxon>
        <taxon>Spiralia</taxon>
        <taxon>Lophotrochozoa</taxon>
        <taxon>Platyhelminthes</taxon>
        <taxon>Trematoda</taxon>
        <taxon>Digenea</taxon>
        <taxon>Strigeidida</taxon>
        <taxon>Schistosomatoidea</taxon>
        <taxon>Schistosomatidae</taxon>
        <taxon>Schistosoma</taxon>
    </lineage>
</organism>
<keyword evidence="2" id="KW-1185">Reference proteome</keyword>
<dbReference type="STRING" id="48269.A0A183M7X2"/>
<protein>
    <submittedName>
        <fullName evidence="1">Uncharacterized protein</fullName>
    </submittedName>
</protein>
<feature type="non-terminal residue" evidence="1">
    <location>
        <position position="130"/>
    </location>
</feature>
<dbReference type="EMBL" id="UZAI01007395">
    <property type="protein sequence ID" value="VDO98935.1"/>
    <property type="molecule type" value="Genomic_DNA"/>
</dbReference>
<dbReference type="Proteomes" id="UP000277204">
    <property type="component" value="Unassembled WGS sequence"/>
</dbReference>
<reference evidence="1 2" key="1">
    <citation type="submission" date="2018-11" db="EMBL/GenBank/DDBJ databases">
        <authorList>
            <consortium name="Pathogen Informatics"/>
        </authorList>
    </citation>
    <scope>NUCLEOTIDE SEQUENCE [LARGE SCALE GENOMIC DNA]</scope>
    <source>
        <strain evidence="1 2">Zambia</strain>
    </source>
</reference>
<gene>
    <name evidence="1" type="ORF">SMRZ_LOCUS12147</name>
</gene>
<evidence type="ECO:0000313" key="1">
    <source>
        <dbReference type="EMBL" id="VDO98935.1"/>
    </source>
</evidence>
<sequence length="130" mass="14971">MEAGDQQLVHSPFVPAGYWSPCAPLVWNPVKAPNIRFSSSHFRKQHPRHEKALISKEKNWDFVGKLELKKDMLEEQVEKIVQEASQQLDELHHIIEQHKNSEQAIDSNIIPDSIESYGKLQYDLTGSINK</sequence>
<proteinExistence type="predicted"/>
<name>A0A183M7X2_9TREM</name>
<evidence type="ECO:0000313" key="2">
    <source>
        <dbReference type="Proteomes" id="UP000277204"/>
    </source>
</evidence>
<accession>A0A183M7X2</accession>